<keyword evidence="2" id="KW-0812">Transmembrane</keyword>
<organism evidence="3 4">
    <name type="scientific">Stephania cephalantha</name>
    <dbReference type="NCBI Taxonomy" id="152367"/>
    <lineage>
        <taxon>Eukaryota</taxon>
        <taxon>Viridiplantae</taxon>
        <taxon>Streptophyta</taxon>
        <taxon>Embryophyta</taxon>
        <taxon>Tracheophyta</taxon>
        <taxon>Spermatophyta</taxon>
        <taxon>Magnoliopsida</taxon>
        <taxon>Ranunculales</taxon>
        <taxon>Menispermaceae</taxon>
        <taxon>Menispermoideae</taxon>
        <taxon>Cissampelideae</taxon>
        <taxon>Stephania</taxon>
    </lineage>
</organism>
<dbReference type="InterPro" id="IPR036691">
    <property type="entry name" value="Endo/exonu/phosph_ase_sf"/>
</dbReference>
<keyword evidence="2" id="KW-0472">Membrane</keyword>
<evidence type="ECO:0000256" key="1">
    <source>
        <dbReference type="SAM" id="MobiDB-lite"/>
    </source>
</evidence>
<keyword evidence="2" id="KW-1133">Transmembrane helix</keyword>
<dbReference type="PANTHER" id="PTHR35218:SF9">
    <property type="entry name" value="ENDONUCLEASE_EXONUCLEASE_PHOSPHATASE DOMAIN-CONTAINING PROTEIN"/>
    <property type="match status" value="1"/>
</dbReference>
<feature type="region of interest" description="Disordered" evidence="1">
    <location>
        <begin position="40"/>
        <end position="72"/>
    </location>
</feature>
<feature type="region of interest" description="Disordered" evidence="1">
    <location>
        <begin position="93"/>
        <end position="113"/>
    </location>
</feature>
<proteinExistence type="predicted"/>
<reference evidence="3 4" key="1">
    <citation type="submission" date="2024-01" db="EMBL/GenBank/DDBJ databases">
        <title>Genome assemblies of Stephania.</title>
        <authorList>
            <person name="Yang L."/>
        </authorList>
    </citation>
    <scope>NUCLEOTIDE SEQUENCE [LARGE SCALE GENOMIC DNA]</scope>
    <source>
        <strain evidence="3">JXDWG</strain>
        <tissue evidence="3">Leaf</tissue>
    </source>
</reference>
<feature type="compositionally biased region" description="Acidic residues" evidence="1">
    <location>
        <begin position="103"/>
        <end position="113"/>
    </location>
</feature>
<dbReference type="Proteomes" id="UP001419268">
    <property type="component" value="Unassembled WGS sequence"/>
</dbReference>
<keyword evidence="4" id="KW-1185">Reference proteome</keyword>
<name>A0AAP0PWY6_9MAGN</name>
<sequence>MIPEVVKKPQEELQLQDTVMVMECVLDPKLHTVVVFHDKESPQPIPLPPHDTDISPSSTSPRPNSGGRPPDPSITIYFGGGLKVKGLMSRLADTASPPVASDQEVDSSMDVEDSDPPSALPFLARFGVLPIHVMMLIMSISFLVWNCQGAADAKLHRVLKTLCAIHKLELLVLLETRISGDQADKVIRKLGFQKSHRIEARGFSGGIWVLWRPDIQVSILRSRWQFVHLKV</sequence>
<evidence type="ECO:0000313" key="3">
    <source>
        <dbReference type="EMBL" id="KAK9158230.1"/>
    </source>
</evidence>
<evidence type="ECO:0000256" key="2">
    <source>
        <dbReference type="SAM" id="Phobius"/>
    </source>
</evidence>
<feature type="transmembrane region" description="Helical" evidence="2">
    <location>
        <begin position="122"/>
        <end position="145"/>
    </location>
</feature>
<dbReference type="AlphaFoldDB" id="A0AAP0PWY6"/>
<comment type="caution">
    <text evidence="3">The sequence shown here is derived from an EMBL/GenBank/DDBJ whole genome shotgun (WGS) entry which is preliminary data.</text>
</comment>
<protein>
    <submittedName>
        <fullName evidence="3">Uncharacterized protein</fullName>
    </submittedName>
</protein>
<feature type="compositionally biased region" description="Polar residues" evidence="1">
    <location>
        <begin position="54"/>
        <end position="63"/>
    </location>
</feature>
<accession>A0AAP0PWY6</accession>
<evidence type="ECO:0000313" key="4">
    <source>
        <dbReference type="Proteomes" id="UP001419268"/>
    </source>
</evidence>
<dbReference type="PANTHER" id="PTHR35218">
    <property type="entry name" value="RNASE H DOMAIN-CONTAINING PROTEIN"/>
    <property type="match status" value="1"/>
</dbReference>
<dbReference type="SUPFAM" id="SSF56219">
    <property type="entry name" value="DNase I-like"/>
    <property type="match status" value="1"/>
</dbReference>
<dbReference type="EMBL" id="JBBNAG010000002">
    <property type="protein sequence ID" value="KAK9158230.1"/>
    <property type="molecule type" value="Genomic_DNA"/>
</dbReference>
<dbReference type="Gene3D" id="3.60.10.10">
    <property type="entry name" value="Endonuclease/exonuclease/phosphatase"/>
    <property type="match status" value="1"/>
</dbReference>
<gene>
    <name evidence="3" type="ORF">Scep_004804</name>
</gene>